<proteinExistence type="predicted"/>
<keyword evidence="1" id="KW-0805">Transcription regulation</keyword>
<accession>A0A212U1F1</accession>
<dbReference type="InterPro" id="IPR036388">
    <property type="entry name" value="WH-like_DNA-bd_sf"/>
</dbReference>
<protein>
    <submittedName>
        <fullName evidence="5">DNA-binding transcriptional regulator, Lrp family</fullName>
    </submittedName>
</protein>
<dbReference type="SMART" id="SM00344">
    <property type="entry name" value="HTH_ASNC"/>
    <property type="match status" value="1"/>
</dbReference>
<dbReference type="PRINTS" id="PR00033">
    <property type="entry name" value="HTHASNC"/>
</dbReference>
<dbReference type="InterPro" id="IPR036390">
    <property type="entry name" value="WH_DNA-bd_sf"/>
</dbReference>
<dbReference type="Gene3D" id="1.10.10.10">
    <property type="entry name" value="Winged helix-like DNA-binding domain superfamily/Winged helix DNA-binding domain"/>
    <property type="match status" value="1"/>
</dbReference>
<gene>
    <name evidence="5" type="ORF">SAMN05445756_1715</name>
</gene>
<keyword evidence="3" id="KW-0804">Transcription</keyword>
<dbReference type="Gene3D" id="3.30.70.920">
    <property type="match status" value="1"/>
</dbReference>
<evidence type="ECO:0000256" key="1">
    <source>
        <dbReference type="ARBA" id="ARBA00023015"/>
    </source>
</evidence>
<dbReference type="InterPro" id="IPR019887">
    <property type="entry name" value="Tscrpt_reg_AsnC/Lrp_C"/>
</dbReference>
<dbReference type="InterPro" id="IPR019888">
    <property type="entry name" value="Tscrpt_reg_AsnC-like"/>
</dbReference>
<dbReference type="RefSeq" id="WP_088818642.1">
    <property type="nucleotide sequence ID" value="NZ_FYEZ01000002.1"/>
</dbReference>
<dbReference type="Proteomes" id="UP000198122">
    <property type="component" value="Unassembled WGS sequence"/>
</dbReference>
<dbReference type="InterPro" id="IPR011008">
    <property type="entry name" value="Dimeric_a/b-barrel"/>
</dbReference>
<dbReference type="EMBL" id="FYEZ01000002">
    <property type="protein sequence ID" value="SNC72069.1"/>
    <property type="molecule type" value="Genomic_DNA"/>
</dbReference>
<keyword evidence="2 5" id="KW-0238">DNA-binding</keyword>
<dbReference type="GO" id="GO:0005829">
    <property type="term" value="C:cytosol"/>
    <property type="evidence" value="ECO:0007669"/>
    <property type="project" value="TreeGrafter"/>
</dbReference>
<dbReference type="GO" id="GO:0043565">
    <property type="term" value="F:sequence-specific DNA binding"/>
    <property type="evidence" value="ECO:0007669"/>
    <property type="project" value="InterPro"/>
</dbReference>
<name>A0A212U1F1_9MICO</name>
<reference evidence="5 6" key="1">
    <citation type="submission" date="2017-06" db="EMBL/GenBank/DDBJ databases">
        <authorList>
            <person name="Kim H.J."/>
            <person name="Triplett B.A."/>
        </authorList>
    </citation>
    <scope>NUCLEOTIDE SEQUENCE [LARGE SCALE GENOMIC DNA]</scope>
    <source>
        <strain evidence="5 6">DSM 22179</strain>
    </source>
</reference>
<feature type="domain" description="HTH asnC-type" evidence="4">
    <location>
        <begin position="4"/>
        <end position="65"/>
    </location>
</feature>
<dbReference type="Pfam" id="PF13412">
    <property type="entry name" value="HTH_24"/>
    <property type="match status" value="1"/>
</dbReference>
<dbReference type="PANTHER" id="PTHR30154">
    <property type="entry name" value="LEUCINE-RESPONSIVE REGULATORY PROTEIN"/>
    <property type="match status" value="1"/>
</dbReference>
<dbReference type="AlphaFoldDB" id="A0A212U1F1"/>
<dbReference type="OrthoDB" id="9809462at2"/>
<evidence type="ECO:0000256" key="2">
    <source>
        <dbReference type="ARBA" id="ARBA00023125"/>
    </source>
</evidence>
<evidence type="ECO:0000259" key="4">
    <source>
        <dbReference type="PROSITE" id="PS50956"/>
    </source>
</evidence>
<evidence type="ECO:0000313" key="6">
    <source>
        <dbReference type="Proteomes" id="UP000198122"/>
    </source>
</evidence>
<organism evidence="5 6">
    <name type="scientific">Kytococcus aerolatus</name>
    <dbReference type="NCBI Taxonomy" id="592308"/>
    <lineage>
        <taxon>Bacteria</taxon>
        <taxon>Bacillati</taxon>
        <taxon>Actinomycetota</taxon>
        <taxon>Actinomycetes</taxon>
        <taxon>Micrococcales</taxon>
        <taxon>Kytococcaceae</taxon>
        <taxon>Kytococcus</taxon>
    </lineage>
</organism>
<keyword evidence="6" id="KW-1185">Reference proteome</keyword>
<dbReference type="InterPro" id="IPR000485">
    <property type="entry name" value="AsnC-type_HTH_dom"/>
</dbReference>
<dbReference type="Pfam" id="PF01037">
    <property type="entry name" value="AsnC_trans_reg"/>
    <property type="match status" value="1"/>
</dbReference>
<evidence type="ECO:0000256" key="3">
    <source>
        <dbReference type="ARBA" id="ARBA00023163"/>
    </source>
</evidence>
<evidence type="ECO:0000313" key="5">
    <source>
        <dbReference type="EMBL" id="SNC72069.1"/>
    </source>
</evidence>
<dbReference type="SUPFAM" id="SSF54909">
    <property type="entry name" value="Dimeric alpha+beta barrel"/>
    <property type="match status" value="1"/>
</dbReference>
<dbReference type="PROSITE" id="PS50956">
    <property type="entry name" value="HTH_ASNC_2"/>
    <property type="match status" value="1"/>
</dbReference>
<dbReference type="PANTHER" id="PTHR30154:SF34">
    <property type="entry name" value="TRANSCRIPTIONAL REGULATOR AZLB"/>
    <property type="match status" value="1"/>
</dbReference>
<sequence>MATLDELDRRILRLFTDDPHIGVLGASRELGVARGTVQSRLNRLQEAGVIASWSPTLDPAAMGYRITAFLTLQIRQASGHGPVSEHLTAIPQVLEAHTVTGDSDLLVRVVARDTVHLQEVLDRVTAHDDVVRSASVISLAAQVPRRTAPLQPGR</sequence>
<dbReference type="GO" id="GO:0043200">
    <property type="term" value="P:response to amino acid"/>
    <property type="evidence" value="ECO:0007669"/>
    <property type="project" value="TreeGrafter"/>
</dbReference>
<dbReference type="SUPFAM" id="SSF46785">
    <property type="entry name" value="Winged helix' DNA-binding domain"/>
    <property type="match status" value="1"/>
</dbReference>